<comment type="cofactor">
    <cofactor evidence="1">
        <name>Mg(2+)</name>
        <dbReference type="ChEBI" id="CHEBI:18420"/>
    </cofactor>
</comment>
<feature type="domain" description="Nudix hydrolase" evidence="5">
    <location>
        <begin position="119"/>
        <end position="245"/>
    </location>
</feature>
<dbReference type="GO" id="GO:0016787">
    <property type="term" value="F:hydrolase activity"/>
    <property type="evidence" value="ECO:0007669"/>
    <property type="project" value="UniProtKB-KW"/>
</dbReference>
<dbReference type="PANTHER" id="PTHR43046:SF16">
    <property type="entry name" value="ADP-RIBOSE PYROPHOSPHATASE YJHB-RELATED"/>
    <property type="match status" value="1"/>
</dbReference>
<dbReference type="InterPro" id="IPR015797">
    <property type="entry name" value="NUDIX_hydrolase-like_dom_sf"/>
</dbReference>
<gene>
    <name evidence="6" type="ORF">GCM10012289_13090</name>
</gene>
<reference evidence="6" key="1">
    <citation type="journal article" date="2014" name="Int. J. Syst. Evol. Microbiol.">
        <title>Complete genome sequence of Corynebacterium casei LMG S-19264T (=DSM 44701T), isolated from a smear-ripened cheese.</title>
        <authorList>
            <consortium name="US DOE Joint Genome Institute (JGI-PGF)"/>
            <person name="Walter F."/>
            <person name="Albersmeier A."/>
            <person name="Kalinowski J."/>
            <person name="Ruckert C."/>
        </authorList>
    </citation>
    <scope>NUCLEOTIDE SEQUENCE</scope>
    <source>
        <strain evidence="6">CGMCC 4.7368</strain>
    </source>
</reference>
<dbReference type="RefSeq" id="WP_225262199.1">
    <property type="nucleotide sequence ID" value="NZ_BMNH01000002.1"/>
</dbReference>
<keyword evidence="3 4" id="KW-0378">Hydrolase</keyword>
<protein>
    <recommendedName>
        <fullName evidence="5">Nudix hydrolase domain-containing protein</fullName>
    </recommendedName>
</protein>
<evidence type="ECO:0000313" key="6">
    <source>
        <dbReference type="EMBL" id="GGO64207.1"/>
    </source>
</evidence>
<dbReference type="InterPro" id="IPR020084">
    <property type="entry name" value="NUDIX_hydrolase_CS"/>
</dbReference>
<dbReference type="PROSITE" id="PS00893">
    <property type="entry name" value="NUDIX_BOX"/>
    <property type="match status" value="1"/>
</dbReference>
<evidence type="ECO:0000256" key="1">
    <source>
        <dbReference type="ARBA" id="ARBA00001946"/>
    </source>
</evidence>
<dbReference type="Proteomes" id="UP000646523">
    <property type="component" value="Unassembled WGS sequence"/>
</dbReference>
<name>A0A917YQZ3_9ACTN</name>
<dbReference type="InterPro" id="IPR000086">
    <property type="entry name" value="NUDIX_hydrolase_dom"/>
</dbReference>
<organism evidence="6 7">
    <name type="scientific">Nonomuraea cavernae</name>
    <dbReference type="NCBI Taxonomy" id="2045107"/>
    <lineage>
        <taxon>Bacteria</taxon>
        <taxon>Bacillati</taxon>
        <taxon>Actinomycetota</taxon>
        <taxon>Actinomycetes</taxon>
        <taxon>Streptosporangiales</taxon>
        <taxon>Streptosporangiaceae</taxon>
        <taxon>Nonomuraea</taxon>
    </lineage>
</organism>
<dbReference type="Gene3D" id="3.90.79.10">
    <property type="entry name" value="Nucleoside Triphosphate Pyrophosphohydrolase"/>
    <property type="match status" value="1"/>
</dbReference>
<keyword evidence="7" id="KW-1185">Reference proteome</keyword>
<evidence type="ECO:0000256" key="3">
    <source>
        <dbReference type="ARBA" id="ARBA00022801"/>
    </source>
</evidence>
<dbReference type="PROSITE" id="PS51462">
    <property type="entry name" value="NUDIX"/>
    <property type="match status" value="1"/>
</dbReference>
<dbReference type="SUPFAM" id="SSF55811">
    <property type="entry name" value="Nudix"/>
    <property type="match status" value="1"/>
</dbReference>
<dbReference type="Pfam" id="PF00293">
    <property type="entry name" value="NUDIX"/>
    <property type="match status" value="1"/>
</dbReference>
<dbReference type="InterPro" id="IPR020476">
    <property type="entry name" value="Nudix_hydrolase"/>
</dbReference>
<evidence type="ECO:0000313" key="7">
    <source>
        <dbReference type="Proteomes" id="UP000646523"/>
    </source>
</evidence>
<dbReference type="PRINTS" id="PR00502">
    <property type="entry name" value="NUDIXFAMILY"/>
</dbReference>
<comment type="similarity">
    <text evidence="2 4">Belongs to the Nudix hydrolase family.</text>
</comment>
<reference evidence="6" key="2">
    <citation type="submission" date="2020-09" db="EMBL/GenBank/DDBJ databases">
        <authorList>
            <person name="Sun Q."/>
            <person name="Zhou Y."/>
        </authorList>
    </citation>
    <scope>NUCLEOTIDE SEQUENCE</scope>
    <source>
        <strain evidence="6">CGMCC 4.7368</strain>
    </source>
</reference>
<evidence type="ECO:0000256" key="4">
    <source>
        <dbReference type="RuleBase" id="RU003476"/>
    </source>
</evidence>
<evidence type="ECO:0000256" key="2">
    <source>
        <dbReference type="ARBA" id="ARBA00005582"/>
    </source>
</evidence>
<proteinExistence type="inferred from homology"/>
<dbReference type="PANTHER" id="PTHR43046">
    <property type="entry name" value="GDP-MANNOSE MANNOSYL HYDROLASE"/>
    <property type="match status" value="1"/>
</dbReference>
<dbReference type="CDD" id="cd04683">
    <property type="entry name" value="NUDIX_Hydrolase"/>
    <property type="match status" value="1"/>
</dbReference>
<comment type="caution">
    <text evidence="6">The sequence shown here is derived from an EMBL/GenBank/DDBJ whole genome shotgun (WGS) entry which is preliminary data.</text>
</comment>
<evidence type="ECO:0000259" key="5">
    <source>
        <dbReference type="PROSITE" id="PS51462"/>
    </source>
</evidence>
<dbReference type="EMBL" id="BMNH01000002">
    <property type="protein sequence ID" value="GGO64207.1"/>
    <property type="molecule type" value="Genomic_DNA"/>
</dbReference>
<sequence length="258" mass="28077">MAAADQAKRAVAEAVAAGRLTWRHILHEEVLEAFAEDEAARLREELIQVAAVAVKWAQALDRRQTSPPDLACRTDLAGLVDQPPPAGPADQPCPVGLLDQPPPAGPVGGTVPAGEERFRAVVAVHVLVVRGEEVLLGRRAGTGWADGRWHLPSGHLEPGESVVRAAVREAREELGVGIEPRDLTFAHIMHRAPDRVDLFFVAREWQGEPRNAEPHKCSEVRWWPLDRLPVDTVGYAAAAVAEVLGQVPFTLHEWPGED</sequence>
<accession>A0A917YQZ3</accession>
<dbReference type="AlphaFoldDB" id="A0A917YQZ3"/>